<gene>
    <name evidence="15" type="ORF">SAMN05660297_02174</name>
</gene>
<evidence type="ECO:0000256" key="9">
    <source>
        <dbReference type="ARBA" id="ARBA00023012"/>
    </source>
</evidence>
<reference evidence="15 16" key="1">
    <citation type="submission" date="2016-10" db="EMBL/GenBank/DDBJ databases">
        <authorList>
            <person name="de Groot N.N."/>
        </authorList>
    </citation>
    <scope>NUCLEOTIDE SEQUENCE [LARGE SCALE GENOMIC DNA]</scope>
    <source>
        <strain evidence="15 16">DSM 18979</strain>
    </source>
</reference>
<evidence type="ECO:0000256" key="6">
    <source>
        <dbReference type="ARBA" id="ARBA00022741"/>
    </source>
</evidence>
<dbReference type="SUPFAM" id="SSF55874">
    <property type="entry name" value="ATPase domain of HSP90 chaperone/DNA topoisomerase II/histidine kinase"/>
    <property type="match status" value="1"/>
</dbReference>
<dbReference type="PROSITE" id="PS50109">
    <property type="entry name" value="HIS_KIN"/>
    <property type="match status" value="1"/>
</dbReference>
<dbReference type="InterPro" id="IPR004358">
    <property type="entry name" value="Sig_transdc_His_kin-like_C"/>
</dbReference>
<dbReference type="Pfam" id="PF00072">
    <property type="entry name" value="Response_reg"/>
    <property type="match status" value="1"/>
</dbReference>
<proteinExistence type="predicted"/>
<dbReference type="InterPro" id="IPR036097">
    <property type="entry name" value="HisK_dim/P_sf"/>
</dbReference>
<dbReference type="FunFam" id="3.30.565.10:FF:000037">
    <property type="entry name" value="Hybrid sensor histidine kinase/response regulator"/>
    <property type="match status" value="1"/>
</dbReference>
<organism evidence="15 16">
    <name type="scientific">Natronincola peptidivorans</name>
    <dbReference type="NCBI Taxonomy" id="426128"/>
    <lineage>
        <taxon>Bacteria</taxon>
        <taxon>Bacillati</taxon>
        <taxon>Bacillota</taxon>
        <taxon>Clostridia</taxon>
        <taxon>Peptostreptococcales</taxon>
        <taxon>Natronincolaceae</taxon>
        <taxon>Natronincola</taxon>
    </lineage>
</organism>
<dbReference type="Gene3D" id="3.30.565.10">
    <property type="entry name" value="Histidine kinase-like ATPase, C-terminal domain"/>
    <property type="match status" value="1"/>
</dbReference>
<dbReference type="SMART" id="SM00448">
    <property type="entry name" value="REC"/>
    <property type="match status" value="1"/>
</dbReference>
<dbReference type="EMBL" id="FOHU01000009">
    <property type="protein sequence ID" value="SET36823.1"/>
    <property type="molecule type" value="Genomic_DNA"/>
</dbReference>
<keyword evidence="4 11" id="KW-0597">Phosphoprotein</keyword>
<keyword evidence="12" id="KW-0175">Coiled coil</keyword>
<dbReference type="PRINTS" id="PR00344">
    <property type="entry name" value="BCTRLSENSOR"/>
</dbReference>
<dbReference type="AlphaFoldDB" id="A0A1I0DW11"/>
<dbReference type="PANTHER" id="PTHR43047:SF72">
    <property type="entry name" value="OSMOSENSING HISTIDINE PROTEIN KINASE SLN1"/>
    <property type="match status" value="1"/>
</dbReference>
<evidence type="ECO:0000313" key="16">
    <source>
        <dbReference type="Proteomes" id="UP000199568"/>
    </source>
</evidence>
<keyword evidence="9" id="KW-0902">Two-component regulatory system</keyword>
<dbReference type="RefSeq" id="WP_090443618.1">
    <property type="nucleotide sequence ID" value="NZ_FOHU01000009.1"/>
</dbReference>
<dbReference type="STRING" id="426128.SAMN05660297_02174"/>
<keyword evidence="8" id="KW-0067">ATP-binding</keyword>
<dbReference type="GO" id="GO:0005524">
    <property type="term" value="F:ATP binding"/>
    <property type="evidence" value="ECO:0007669"/>
    <property type="project" value="UniProtKB-KW"/>
</dbReference>
<dbReference type="SUPFAM" id="SSF52172">
    <property type="entry name" value="CheY-like"/>
    <property type="match status" value="1"/>
</dbReference>
<dbReference type="OrthoDB" id="9813394at2"/>
<dbReference type="SMART" id="SM00387">
    <property type="entry name" value="HATPase_c"/>
    <property type="match status" value="1"/>
</dbReference>
<dbReference type="InterPro" id="IPR036890">
    <property type="entry name" value="HATPase_C_sf"/>
</dbReference>
<protein>
    <recommendedName>
        <fullName evidence="3">Stage 0 sporulation protein A homolog</fullName>
        <ecNumber evidence="2">2.7.13.3</ecNumber>
    </recommendedName>
</protein>
<evidence type="ECO:0000256" key="1">
    <source>
        <dbReference type="ARBA" id="ARBA00000085"/>
    </source>
</evidence>
<keyword evidence="5" id="KW-0808">Transferase</keyword>
<dbReference type="GO" id="GO:0005886">
    <property type="term" value="C:plasma membrane"/>
    <property type="evidence" value="ECO:0007669"/>
    <property type="project" value="TreeGrafter"/>
</dbReference>
<comment type="function">
    <text evidence="10">May play the central regulatory role in sporulation. It may be an element of the effector pathway responsible for the activation of sporulation genes in response to nutritional stress. Spo0A may act in concert with spo0H (a sigma factor) to control the expression of some genes that are critical to the sporulation process.</text>
</comment>
<dbReference type="PANTHER" id="PTHR43047">
    <property type="entry name" value="TWO-COMPONENT HISTIDINE PROTEIN KINASE"/>
    <property type="match status" value="1"/>
</dbReference>
<dbReference type="InterPro" id="IPR003594">
    <property type="entry name" value="HATPase_dom"/>
</dbReference>
<dbReference type="Gene3D" id="3.40.50.2300">
    <property type="match status" value="1"/>
</dbReference>
<dbReference type="Proteomes" id="UP000199568">
    <property type="component" value="Unassembled WGS sequence"/>
</dbReference>
<dbReference type="SMART" id="SM00388">
    <property type="entry name" value="HisKA"/>
    <property type="match status" value="1"/>
</dbReference>
<dbReference type="Gene3D" id="1.10.287.130">
    <property type="match status" value="1"/>
</dbReference>
<keyword evidence="7 15" id="KW-0418">Kinase</keyword>
<dbReference type="Pfam" id="PF02518">
    <property type="entry name" value="HATPase_c"/>
    <property type="match status" value="1"/>
</dbReference>
<feature type="modified residue" description="4-aspartylphosphate" evidence="11">
    <location>
        <position position="57"/>
    </location>
</feature>
<evidence type="ECO:0000256" key="5">
    <source>
        <dbReference type="ARBA" id="ARBA00022679"/>
    </source>
</evidence>
<sequence length="435" mass="50109">MGNTMYKILIVDDNDNNLFTLKTVIQEYIDAEVIEALSGEEALRKLLRKPIDLIILDIQMEGMDGFEIASVIKKRKKTKDIPIIFLTAAYIGDEFTKRGFQIGAVDYLTKPIDEYQLINRINVYLKLIEKERMANITLDKKVKEQTKQLRKAKELAEAANEAKSMFLANMSHELRTPLNILLSTNELVSLYLENEEELDIDKLKNKTVIFKQNCYRLLRLVNNLIDITKIDTDHLELNFKQCNIVEVIEAITLSIVDYATNKGIEIVFDTDVEEKRIVCDLDAMERILLNLLSNAIKFSKPRGKIYVNISDLQDFIEISVKDTGLGIPPEQLDMVFERFKQVEDLLTRKFEGSGIGLSLVKLLVEMHQGKIFVESQYEKGSIFTIKLPTDLKETEENSVMESYTPSERIMRKINIEFSDIYLRQNCFNGGELLHD</sequence>
<feature type="coiled-coil region" evidence="12">
    <location>
        <begin position="135"/>
        <end position="162"/>
    </location>
</feature>
<dbReference type="CDD" id="cd16922">
    <property type="entry name" value="HATPase_EvgS-ArcB-TorS-like"/>
    <property type="match status" value="1"/>
</dbReference>
<dbReference type="PROSITE" id="PS50110">
    <property type="entry name" value="RESPONSE_REGULATORY"/>
    <property type="match status" value="1"/>
</dbReference>
<evidence type="ECO:0000256" key="11">
    <source>
        <dbReference type="PROSITE-ProRule" id="PRU00169"/>
    </source>
</evidence>
<dbReference type="EC" id="2.7.13.3" evidence="2"/>
<dbReference type="Pfam" id="PF00512">
    <property type="entry name" value="HisKA"/>
    <property type="match status" value="1"/>
</dbReference>
<dbReference type="GO" id="GO:0009927">
    <property type="term" value="F:histidine phosphotransfer kinase activity"/>
    <property type="evidence" value="ECO:0007669"/>
    <property type="project" value="TreeGrafter"/>
</dbReference>
<evidence type="ECO:0000256" key="2">
    <source>
        <dbReference type="ARBA" id="ARBA00012438"/>
    </source>
</evidence>
<evidence type="ECO:0000256" key="3">
    <source>
        <dbReference type="ARBA" id="ARBA00018672"/>
    </source>
</evidence>
<dbReference type="GO" id="GO:0000155">
    <property type="term" value="F:phosphorelay sensor kinase activity"/>
    <property type="evidence" value="ECO:0007669"/>
    <property type="project" value="InterPro"/>
</dbReference>
<feature type="domain" description="Response regulatory" evidence="14">
    <location>
        <begin position="7"/>
        <end position="125"/>
    </location>
</feature>
<evidence type="ECO:0000313" key="15">
    <source>
        <dbReference type="EMBL" id="SET36823.1"/>
    </source>
</evidence>
<evidence type="ECO:0000256" key="8">
    <source>
        <dbReference type="ARBA" id="ARBA00022840"/>
    </source>
</evidence>
<dbReference type="InterPro" id="IPR003661">
    <property type="entry name" value="HisK_dim/P_dom"/>
</dbReference>
<evidence type="ECO:0000256" key="12">
    <source>
        <dbReference type="SAM" id="Coils"/>
    </source>
</evidence>
<dbReference type="InterPro" id="IPR005467">
    <property type="entry name" value="His_kinase_dom"/>
</dbReference>
<keyword evidence="16" id="KW-1185">Reference proteome</keyword>
<feature type="domain" description="Histidine kinase" evidence="13">
    <location>
        <begin position="169"/>
        <end position="391"/>
    </location>
</feature>
<name>A0A1I0DW11_9FIRM</name>
<accession>A0A1I0DW11</accession>
<evidence type="ECO:0000259" key="14">
    <source>
        <dbReference type="PROSITE" id="PS50110"/>
    </source>
</evidence>
<evidence type="ECO:0000256" key="7">
    <source>
        <dbReference type="ARBA" id="ARBA00022777"/>
    </source>
</evidence>
<dbReference type="SUPFAM" id="SSF47384">
    <property type="entry name" value="Homodimeric domain of signal transducing histidine kinase"/>
    <property type="match status" value="1"/>
</dbReference>
<evidence type="ECO:0000256" key="4">
    <source>
        <dbReference type="ARBA" id="ARBA00022553"/>
    </source>
</evidence>
<dbReference type="InterPro" id="IPR011006">
    <property type="entry name" value="CheY-like_superfamily"/>
</dbReference>
<evidence type="ECO:0000256" key="10">
    <source>
        <dbReference type="ARBA" id="ARBA00024867"/>
    </source>
</evidence>
<dbReference type="InterPro" id="IPR001789">
    <property type="entry name" value="Sig_transdc_resp-reg_receiver"/>
</dbReference>
<comment type="catalytic activity">
    <reaction evidence="1">
        <text>ATP + protein L-histidine = ADP + protein N-phospho-L-histidine.</text>
        <dbReference type="EC" id="2.7.13.3"/>
    </reaction>
</comment>
<evidence type="ECO:0000259" key="13">
    <source>
        <dbReference type="PROSITE" id="PS50109"/>
    </source>
</evidence>
<keyword evidence="6" id="KW-0547">Nucleotide-binding</keyword>
<dbReference type="CDD" id="cd00082">
    <property type="entry name" value="HisKA"/>
    <property type="match status" value="1"/>
</dbReference>